<keyword evidence="7" id="KW-0675">Receptor</keyword>
<comment type="subcellular location">
    <subcellularLocation>
        <location evidence="1">Cell membrane</location>
        <topology evidence="1">Multi-pass membrane protein</topology>
    </subcellularLocation>
</comment>
<evidence type="ECO:0000256" key="9">
    <source>
        <dbReference type="SAM" id="Phobius"/>
    </source>
</evidence>
<feature type="transmembrane region" description="Helical" evidence="9">
    <location>
        <begin position="103"/>
        <end position="125"/>
    </location>
</feature>
<keyword evidence="8" id="KW-0807">Transducer</keyword>
<dbReference type="EMBL" id="CAJNOJ010000057">
    <property type="protein sequence ID" value="CAF0987729.1"/>
    <property type="molecule type" value="Genomic_DNA"/>
</dbReference>
<evidence type="ECO:0000313" key="13">
    <source>
        <dbReference type="Proteomes" id="UP000663828"/>
    </source>
</evidence>
<dbReference type="Proteomes" id="UP000663852">
    <property type="component" value="Unassembled WGS sequence"/>
</dbReference>
<dbReference type="PANTHER" id="PTHR24229:SF40">
    <property type="entry name" value="ALLATOSTATIN C RECEPTOR 1-RELATED"/>
    <property type="match status" value="1"/>
</dbReference>
<dbReference type="InterPro" id="IPR000276">
    <property type="entry name" value="GPCR_Rhodpsn"/>
</dbReference>
<protein>
    <recommendedName>
        <fullName evidence="10">G-protein coupled receptors family 1 profile domain-containing protein</fullName>
    </recommendedName>
</protein>
<organism evidence="12 13">
    <name type="scientific">Adineta ricciae</name>
    <name type="common">Rotifer</name>
    <dbReference type="NCBI Taxonomy" id="249248"/>
    <lineage>
        <taxon>Eukaryota</taxon>
        <taxon>Metazoa</taxon>
        <taxon>Spiralia</taxon>
        <taxon>Gnathifera</taxon>
        <taxon>Rotifera</taxon>
        <taxon>Eurotatoria</taxon>
        <taxon>Bdelloidea</taxon>
        <taxon>Adinetida</taxon>
        <taxon>Adinetidae</taxon>
        <taxon>Adineta</taxon>
    </lineage>
</organism>
<keyword evidence="13" id="KW-1185">Reference proteome</keyword>
<dbReference type="SUPFAM" id="SSF81321">
    <property type="entry name" value="Family A G protein-coupled receptor-like"/>
    <property type="match status" value="1"/>
</dbReference>
<evidence type="ECO:0000256" key="3">
    <source>
        <dbReference type="ARBA" id="ARBA00022692"/>
    </source>
</evidence>
<name>A0A814MZK6_ADIRI</name>
<dbReference type="GO" id="GO:0005886">
    <property type="term" value="C:plasma membrane"/>
    <property type="evidence" value="ECO:0007669"/>
    <property type="project" value="UniProtKB-SubCell"/>
</dbReference>
<sequence length="466" mass="54432">MASDQIFPQIAYPIRVIVPIVYTIIVAFALIGNVLNFYSLCVSTDRYGRKSIHVLVWNLIVEGTIWSSIFYLVKMVSFADLGEHFALNGGKWLNDSWCKSEMYILRIMDFLLAYTIVFLCLDRCVKRKKCGYGLRRFITGICIVLSLWLAVCYALIPILFFDQQLESLNYGSYECTLNKTQINELAWLDLQNVQLPIKTIYLLDFIFGNALPIFLMIVLLIIRFVVHRQPKSHKYRTNANTDLTELDIDTYKQFDLKAYDDEHPNMFKMVVLYVLVFIICQLPYYIYRLVRIYNPDIQSNLSSQNILYAIDIPLITLRLINRAINPWLSFFLMRTIRDSSRKACTSFWYCGCLPCCPNRWACLRDCSVYIRNEWYDLTANHQLIREIRPTGNTMKKEFVDPTGKRIRQTYEEYVRYYHRPRTTFSDANPALLYAGKNIPMGNENLAYSSASSKLPRSQVTEPSTEL</sequence>
<keyword evidence="3 9" id="KW-0812">Transmembrane</keyword>
<dbReference type="InterPro" id="IPR017452">
    <property type="entry name" value="GPCR_Rhodpsn_7TM"/>
</dbReference>
<proteinExistence type="predicted"/>
<feature type="domain" description="G-protein coupled receptors family 1 profile" evidence="10">
    <location>
        <begin position="32"/>
        <end position="329"/>
    </location>
</feature>
<dbReference type="PROSITE" id="PS50262">
    <property type="entry name" value="G_PROTEIN_RECEP_F1_2"/>
    <property type="match status" value="1"/>
</dbReference>
<evidence type="ECO:0000313" key="11">
    <source>
        <dbReference type="EMBL" id="CAF0987729.1"/>
    </source>
</evidence>
<dbReference type="PANTHER" id="PTHR24229">
    <property type="entry name" value="NEUROPEPTIDES RECEPTOR"/>
    <property type="match status" value="1"/>
</dbReference>
<dbReference type="GO" id="GO:0043005">
    <property type="term" value="C:neuron projection"/>
    <property type="evidence" value="ECO:0007669"/>
    <property type="project" value="TreeGrafter"/>
</dbReference>
<dbReference type="GO" id="GO:0042923">
    <property type="term" value="F:neuropeptide binding"/>
    <property type="evidence" value="ECO:0007669"/>
    <property type="project" value="TreeGrafter"/>
</dbReference>
<dbReference type="AlphaFoldDB" id="A0A814MZK6"/>
<evidence type="ECO:0000256" key="2">
    <source>
        <dbReference type="ARBA" id="ARBA00022475"/>
    </source>
</evidence>
<keyword evidence="4 9" id="KW-1133">Transmembrane helix</keyword>
<feature type="transmembrane region" description="Helical" evidence="9">
    <location>
        <begin position="137"/>
        <end position="160"/>
    </location>
</feature>
<dbReference type="GO" id="GO:0007218">
    <property type="term" value="P:neuropeptide signaling pathway"/>
    <property type="evidence" value="ECO:0007669"/>
    <property type="project" value="TreeGrafter"/>
</dbReference>
<evidence type="ECO:0000259" key="10">
    <source>
        <dbReference type="PROSITE" id="PS50262"/>
    </source>
</evidence>
<dbReference type="Pfam" id="PF00001">
    <property type="entry name" value="7tm_1"/>
    <property type="match status" value="1"/>
</dbReference>
<reference evidence="12" key="1">
    <citation type="submission" date="2021-02" db="EMBL/GenBank/DDBJ databases">
        <authorList>
            <person name="Nowell W R."/>
        </authorList>
    </citation>
    <scope>NUCLEOTIDE SEQUENCE</scope>
</reference>
<evidence type="ECO:0000256" key="4">
    <source>
        <dbReference type="ARBA" id="ARBA00022989"/>
    </source>
</evidence>
<gene>
    <name evidence="11" type="ORF">EDS130_LOCUS14224</name>
    <name evidence="12" type="ORF">XAT740_LOCUS17510</name>
</gene>
<accession>A0A814MZK6</accession>
<evidence type="ECO:0000256" key="1">
    <source>
        <dbReference type="ARBA" id="ARBA00004651"/>
    </source>
</evidence>
<evidence type="ECO:0000313" key="12">
    <source>
        <dbReference type="EMBL" id="CAF1084678.1"/>
    </source>
</evidence>
<dbReference type="PRINTS" id="PR00237">
    <property type="entry name" value="GPCRRHODOPSN"/>
</dbReference>
<dbReference type="Proteomes" id="UP000663828">
    <property type="component" value="Unassembled WGS sequence"/>
</dbReference>
<keyword evidence="6 9" id="KW-0472">Membrane</keyword>
<dbReference type="Gene3D" id="1.20.1070.10">
    <property type="entry name" value="Rhodopsin 7-helix transmembrane proteins"/>
    <property type="match status" value="1"/>
</dbReference>
<dbReference type="EMBL" id="CAJNOR010001145">
    <property type="protein sequence ID" value="CAF1084678.1"/>
    <property type="molecule type" value="Genomic_DNA"/>
</dbReference>
<evidence type="ECO:0000256" key="6">
    <source>
        <dbReference type="ARBA" id="ARBA00023136"/>
    </source>
</evidence>
<dbReference type="OrthoDB" id="9988072at2759"/>
<keyword evidence="2" id="KW-1003">Cell membrane</keyword>
<feature type="transmembrane region" description="Helical" evidence="9">
    <location>
        <begin position="54"/>
        <end position="73"/>
    </location>
</feature>
<evidence type="ECO:0000256" key="7">
    <source>
        <dbReference type="ARBA" id="ARBA00023170"/>
    </source>
</evidence>
<feature type="transmembrane region" description="Helical" evidence="9">
    <location>
        <begin position="266"/>
        <end position="286"/>
    </location>
</feature>
<evidence type="ECO:0000256" key="5">
    <source>
        <dbReference type="ARBA" id="ARBA00023040"/>
    </source>
</evidence>
<evidence type="ECO:0000256" key="8">
    <source>
        <dbReference type="ARBA" id="ARBA00023224"/>
    </source>
</evidence>
<dbReference type="CDD" id="cd00637">
    <property type="entry name" value="7tm_classA_rhodopsin-like"/>
    <property type="match status" value="1"/>
</dbReference>
<dbReference type="GO" id="GO:0004930">
    <property type="term" value="F:G protein-coupled receptor activity"/>
    <property type="evidence" value="ECO:0007669"/>
    <property type="project" value="UniProtKB-KW"/>
</dbReference>
<feature type="transmembrane region" description="Helical" evidence="9">
    <location>
        <begin position="205"/>
        <end position="226"/>
    </location>
</feature>
<feature type="transmembrane region" description="Helical" evidence="9">
    <location>
        <begin position="20"/>
        <end position="42"/>
    </location>
</feature>
<keyword evidence="5" id="KW-0297">G-protein coupled receptor</keyword>
<comment type="caution">
    <text evidence="12">The sequence shown here is derived from an EMBL/GenBank/DDBJ whole genome shotgun (WGS) entry which is preliminary data.</text>
</comment>